<reference evidence="10" key="2">
    <citation type="journal article" date="2015" name="Gigascience">
        <title>Reconstructing a comprehensive transcriptome assembly of a white-pupal translocated strain of the pest fruit fly Bactrocera cucurbitae.</title>
        <authorList>
            <person name="Sim S.B."/>
            <person name="Calla B."/>
            <person name="Hall B."/>
            <person name="DeRego T."/>
            <person name="Geib S.M."/>
        </authorList>
    </citation>
    <scope>NUCLEOTIDE SEQUENCE</scope>
</reference>
<sequence>MLLTLNRIPKVTTTLLWQNMKVNVKPFTPVFTKFYTTTSEEAMAASDKTKVTSERIKIGDVTKDLKPPKNPELMPQKYVQYNEDGTLQLTQSALHHLRWMLQKDILKQDMFLIGQPGSLRRQLAMQYLELTQRELEYIALSRDTTESDLKQRREIKDKAAIYYDQCAVRAAVNGRVLVLDGVEHAERNVLPILNNLLENREMHLENGKFLMAPERYDKLLETYTKEELDKLGVLRVSEDFRVVALGLPTHKYKGTPLDPPLRSRFQSRNVSHLAFDEMLIDLQTLAPNAPVDKLKSLVSFGMAIQAAEQVDNLPDFPLDNLHLVAKMMQQNPHISVHDAITRIYPYQTCMKKEHIERVKTLLKSLKINPLDHKPVKSVTVAKTNEQTPDILQFQIDDVSIAAPGSHRVAATQKLKEFVDLDHQRNVLAAMIQSIAVGDICLIGQKGVGKMTLTNHLVHLLNQSVETMILYEDMTSRDLIQQRITSPEGDTVWRDSPLVRAAKYGSIAVLNGVHRLHKSTVTALQRLIQDRELQLCDGTILLQPERYNALLQQGHTKLELAEKNIMKIHDSFRIIALGEPPNPSQPTQNWLTSEMLSLFLYLEVRPLQQSEEFEIIRKLYGDVDADIHKIIDLSHNLRESHDATLTNLAGTLSTRQLLKIARRMSAFPSSSSGQQASTLTSAYDILQNTFLAKFMPALPRAALEDAIARAGIEKSSSSGGVRRKINVENNVLTIGNTSMPLVATDAESKVPSTLFYEMPQHVELLERLLQDFIIGDHLLLVGNQGVGKNKLIDKLLQLMNKPREYLQLHRDTTVHSLTVQSTLRDGQVIYEDSPLVKAVKSGHILVIDEADKAPVNVTCILRTLVENGEMFLSDGRKIVPAGEAEAARDAGHTGEIIEMHPNFRVIVLANRPGFPFLGNDFFASLGDVFSCHAVDNPSPDSEIYLLQKYGPSVPMKTLAMLVNAFGELRTMADEGLLNYPYSTREVVNIVKHLEKYPNDSMSELVGNVLDFDKYQPEALEQVTTVLSKHGLPIEAYARNELFALRRKKEIQLTVERTSGLGVSGPKYGKVDPKNEPHVGGNTWAGGSGGRDTAGLGGKGGPFRLDAGHKVHQLSDEEKDAIPEEVKRAAREMNRKAFEDKLKEIRMSAHDHNLYAQFSEPNRKQVQQLKAVLEAMQTKSKERQWQKYQTHGELDDTRLIEGITGEKNIYRRRAEANPWADHVQEKPNRLKLVVDVSGSMYRFNGYDGRLDRELEAVVMVMEAFEGFEKKIVYDIVGHSGEGWEIPFVCAGSPPKTDKERFETIRMMHAHSQFCWSGDSTVKAIKEAVNTLSNEEYDNSIVVVLSDANLSRYGIHPRDLAKALMNGEPKVKGHVLFIGSLEEEADLINAQMPAGHSYVCMDLSKLPQILKQIFTSSLL</sequence>
<dbReference type="FunFam" id="3.40.50.300:FF:000587">
    <property type="entry name" value="von Willebrand factor A domain containing 8"/>
    <property type="match status" value="1"/>
</dbReference>
<keyword evidence="5" id="KW-0496">Mitochondrion</keyword>
<dbReference type="PANTHER" id="PTHR21610">
    <property type="entry name" value="VON WILLEBRAND FACTOR A DOMAIN-CONTAINING PROTEIN 8"/>
    <property type="match status" value="1"/>
</dbReference>
<evidence type="ECO:0000313" key="10">
    <source>
        <dbReference type="EMBL" id="JAD00001.1"/>
    </source>
</evidence>
<dbReference type="GO" id="GO:0005739">
    <property type="term" value="C:mitochondrion"/>
    <property type="evidence" value="ECO:0007669"/>
    <property type="project" value="UniProtKB-SubCell"/>
</dbReference>
<dbReference type="Gene3D" id="3.40.50.410">
    <property type="entry name" value="von Willebrand factor, type A domain"/>
    <property type="match status" value="1"/>
</dbReference>
<dbReference type="GO" id="GO:0005524">
    <property type="term" value="F:ATP binding"/>
    <property type="evidence" value="ECO:0007669"/>
    <property type="project" value="UniProtKB-KW"/>
</dbReference>
<dbReference type="FunFam" id="3.40.50.300:FF:000663">
    <property type="entry name" value="von Willebrand factor A domain containing 8"/>
    <property type="match status" value="1"/>
</dbReference>
<evidence type="ECO:0000259" key="9">
    <source>
        <dbReference type="PROSITE" id="PS50234"/>
    </source>
</evidence>
<dbReference type="InterPro" id="IPR039891">
    <property type="entry name" value="VWA8"/>
</dbReference>
<feature type="region of interest" description="Disordered" evidence="8">
    <location>
        <begin position="1062"/>
        <end position="1088"/>
    </location>
</feature>
<dbReference type="GO" id="GO:0016887">
    <property type="term" value="F:ATP hydrolysis activity"/>
    <property type="evidence" value="ECO:0007669"/>
    <property type="project" value="InterPro"/>
</dbReference>
<evidence type="ECO:0000256" key="4">
    <source>
        <dbReference type="ARBA" id="ARBA00022946"/>
    </source>
</evidence>
<dbReference type="SUPFAM" id="SSF53300">
    <property type="entry name" value="vWA-like"/>
    <property type="match status" value="1"/>
</dbReference>
<evidence type="ECO:0000256" key="8">
    <source>
        <dbReference type="SAM" id="MobiDB-lite"/>
    </source>
</evidence>
<proteinExistence type="predicted"/>
<dbReference type="PANTHER" id="PTHR21610:SF9">
    <property type="entry name" value="VON WILLEBRAND FACTOR A DOMAIN-CONTAINING PROTEIN 8"/>
    <property type="match status" value="1"/>
</dbReference>
<dbReference type="SUPFAM" id="SSF52540">
    <property type="entry name" value="P-loop containing nucleoside triphosphate hydrolases"/>
    <property type="match status" value="3"/>
</dbReference>
<dbReference type="Gene3D" id="3.40.50.300">
    <property type="entry name" value="P-loop containing nucleotide triphosphate hydrolases"/>
    <property type="match status" value="3"/>
</dbReference>
<dbReference type="Pfam" id="PF07728">
    <property type="entry name" value="AAA_5"/>
    <property type="match status" value="3"/>
</dbReference>
<dbReference type="InterPro" id="IPR011704">
    <property type="entry name" value="ATPase_dyneun-rel_AAA"/>
</dbReference>
<name>A0A0A1WMT8_ZEUCU</name>
<organism evidence="10">
    <name type="scientific">Zeugodacus cucurbitae</name>
    <name type="common">Melon fruit fly</name>
    <name type="synonym">Bactrocera cucurbitae</name>
    <dbReference type="NCBI Taxonomy" id="28588"/>
    <lineage>
        <taxon>Eukaryota</taxon>
        <taxon>Metazoa</taxon>
        <taxon>Ecdysozoa</taxon>
        <taxon>Arthropoda</taxon>
        <taxon>Hexapoda</taxon>
        <taxon>Insecta</taxon>
        <taxon>Pterygota</taxon>
        <taxon>Neoptera</taxon>
        <taxon>Endopterygota</taxon>
        <taxon>Diptera</taxon>
        <taxon>Brachycera</taxon>
        <taxon>Muscomorpha</taxon>
        <taxon>Tephritoidea</taxon>
        <taxon>Tephritidae</taxon>
        <taxon>Zeugodacus</taxon>
        <taxon>Zeugodacus</taxon>
    </lineage>
</organism>
<accession>A0A0A1WMT8</accession>
<evidence type="ECO:0000256" key="5">
    <source>
        <dbReference type="ARBA" id="ARBA00023128"/>
    </source>
</evidence>
<dbReference type="PROSITE" id="PS50234">
    <property type="entry name" value="VWFA"/>
    <property type="match status" value="1"/>
</dbReference>
<comment type="subcellular location">
    <subcellularLocation>
        <location evidence="1">Mitochondrion</location>
    </subcellularLocation>
</comment>
<evidence type="ECO:0000256" key="1">
    <source>
        <dbReference type="ARBA" id="ARBA00004173"/>
    </source>
</evidence>
<dbReference type="GO" id="GO:0032991">
    <property type="term" value="C:protein-containing complex"/>
    <property type="evidence" value="ECO:0007669"/>
    <property type="project" value="UniProtKB-ARBA"/>
</dbReference>
<keyword evidence="3" id="KW-0067">ATP-binding</keyword>
<comment type="function">
    <text evidence="6">Exhibits ATPase activity in vitro.</text>
</comment>
<protein>
    <recommendedName>
        <fullName evidence="7">von Willebrand factor A domain-containing protein 8</fullName>
    </recommendedName>
</protein>
<evidence type="ECO:0000256" key="6">
    <source>
        <dbReference type="ARBA" id="ARBA00055988"/>
    </source>
</evidence>
<evidence type="ECO:0000256" key="2">
    <source>
        <dbReference type="ARBA" id="ARBA00022741"/>
    </source>
</evidence>
<dbReference type="InterPro" id="IPR027417">
    <property type="entry name" value="P-loop_NTPase"/>
</dbReference>
<evidence type="ECO:0000256" key="7">
    <source>
        <dbReference type="ARBA" id="ARBA00070377"/>
    </source>
</evidence>
<dbReference type="InterPro" id="IPR036465">
    <property type="entry name" value="vWFA_dom_sf"/>
</dbReference>
<dbReference type="EMBL" id="GBXI01014291">
    <property type="protein sequence ID" value="JAD00001.1"/>
    <property type="molecule type" value="Transcribed_RNA"/>
</dbReference>
<evidence type="ECO:0000256" key="3">
    <source>
        <dbReference type="ARBA" id="ARBA00022840"/>
    </source>
</evidence>
<dbReference type="InterPro" id="IPR002035">
    <property type="entry name" value="VWF_A"/>
</dbReference>
<feature type="domain" description="VWFA" evidence="9">
    <location>
        <begin position="1227"/>
        <end position="1410"/>
    </location>
</feature>
<dbReference type="SMART" id="SM00327">
    <property type="entry name" value="VWA"/>
    <property type="match status" value="1"/>
</dbReference>
<keyword evidence="4" id="KW-0809">Transit peptide</keyword>
<gene>
    <name evidence="10" type="primary">si:dkey-18l1.1</name>
    <name evidence="10" type="ORF">g.43901</name>
</gene>
<keyword evidence="2" id="KW-0547">Nucleotide-binding</keyword>
<reference evidence="10" key="1">
    <citation type="submission" date="2014-11" db="EMBL/GenBank/DDBJ databases">
        <authorList>
            <person name="Geib S."/>
        </authorList>
    </citation>
    <scope>NUCLEOTIDE SEQUENCE</scope>
</reference>